<keyword evidence="1" id="KW-0812">Transmembrane</keyword>
<name>A0A4Z0W198_9BACT</name>
<sequence>MEIYLVLGEITAFLLILNICYYLVKLYYKRHKFSSKEAKQKFIQRMKKISIFHRYNGIIIVILAIIHGTLALGTIFTLHTGTILLSAIIINLLIYVLGRLKLLKKWLLIHRYMAFLIFIFLIIHLATPSLFG</sequence>
<accession>A0A4Z0W198</accession>
<dbReference type="RefSeq" id="WP_135402477.1">
    <property type="nucleotide sequence ID" value="NZ_SRME01000001.1"/>
</dbReference>
<evidence type="ECO:0000313" key="2">
    <source>
        <dbReference type="EMBL" id="TGG88863.1"/>
    </source>
</evidence>
<evidence type="ECO:0000256" key="1">
    <source>
        <dbReference type="SAM" id="Phobius"/>
    </source>
</evidence>
<keyword evidence="1" id="KW-1133">Transmembrane helix</keyword>
<proteinExistence type="predicted"/>
<feature type="transmembrane region" description="Helical" evidence="1">
    <location>
        <begin position="6"/>
        <end position="24"/>
    </location>
</feature>
<reference evidence="2 3" key="1">
    <citation type="submission" date="2019-04" db="EMBL/GenBank/DDBJ databases">
        <title>Draft genome sequence data and analysis of a Fermenting Bacterium, Geotoga petraea strain HO-Geo1, isolated from heavy-oil petroleum reservoir in Russia.</title>
        <authorList>
            <person name="Grouzdev D.S."/>
            <person name="Semenova E.M."/>
            <person name="Sokolova D.S."/>
            <person name="Tourova T.P."/>
            <person name="Poltaraus A.B."/>
            <person name="Nazina T.N."/>
        </authorList>
    </citation>
    <scope>NUCLEOTIDE SEQUENCE [LARGE SCALE GENOMIC DNA]</scope>
    <source>
        <strain evidence="2 3">HO-Geo1</strain>
    </source>
</reference>
<evidence type="ECO:0000313" key="3">
    <source>
        <dbReference type="Proteomes" id="UP000297288"/>
    </source>
</evidence>
<keyword evidence="1" id="KW-0472">Membrane</keyword>
<gene>
    <name evidence="2" type="ORF">E4650_01320</name>
</gene>
<feature type="transmembrane region" description="Helical" evidence="1">
    <location>
        <begin position="112"/>
        <end position="131"/>
    </location>
</feature>
<feature type="transmembrane region" description="Helical" evidence="1">
    <location>
        <begin position="82"/>
        <end position="100"/>
    </location>
</feature>
<comment type="caution">
    <text evidence="2">The sequence shown here is derived from an EMBL/GenBank/DDBJ whole genome shotgun (WGS) entry which is preliminary data.</text>
</comment>
<organism evidence="2 3">
    <name type="scientific">Geotoga petraea</name>
    <dbReference type="NCBI Taxonomy" id="28234"/>
    <lineage>
        <taxon>Bacteria</taxon>
        <taxon>Thermotogati</taxon>
        <taxon>Thermotogota</taxon>
        <taxon>Thermotogae</taxon>
        <taxon>Petrotogales</taxon>
        <taxon>Petrotogaceae</taxon>
        <taxon>Geotoga</taxon>
    </lineage>
</organism>
<dbReference type="Proteomes" id="UP000297288">
    <property type="component" value="Unassembled WGS sequence"/>
</dbReference>
<protein>
    <submittedName>
        <fullName evidence="2">Uncharacterized protein</fullName>
    </submittedName>
</protein>
<dbReference type="AlphaFoldDB" id="A0A4Z0W198"/>
<dbReference type="EMBL" id="SRME01000001">
    <property type="protein sequence ID" value="TGG88863.1"/>
    <property type="molecule type" value="Genomic_DNA"/>
</dbReference>
<feature type="transmembrane region" description="Helical" evidence="1">
    <location>
        <begin position="55"/>
        <end position="76"/>
    </location>
</feature>